<protein>
    <submittedName>
        <fullName evidence="2">Uncharacterized protein</fullName>
    </submittedName>
</protein>
<feature type="region of interest" description="Disordered" evidence="1">
    <location>
        <begin position="365"/>
        <end position="500"/>
    </location>
</feature>
<feature type="region of interest" description="Disordered" evidence="1">
    <location>
        <begin position="133"/>
        <end position="243"/>
    </location>
</feature>
<gene>
    <name evidence="2" type="ORF">TWF481_004123</name>
</gene>
<feature type="compositionally biased region" description="Polar residues" evidence="1">
    <location>
        <begin position="381"/>
        <end position="400"/>
    </location>
</feature>
<dbReference type="Proteomes" id="UP001370758">
    <property type="component" value="Unassembled WGS sequence"/>
</dbReference>
<feature type="region of interest" description="Disordered" evidence="1">
    <location>
        <begin position="1"/>
        <end position="85"/>
    </location>
</feature>
<dbReference type="AlphaFoldDB" id="A0AAV9WIN9"/>
<feature type="compositionally biased region" description="Polar residues" evidence="1">
    <location>
        <begin position="26"/>
        <end position="35"/>
    </location>
</feature>
<feature type="compositionally biased region" description="Low complexity" evidence="1">
    <location>
        <begin position="445"/>
        <end position="457"/>
    </location>
</feature>
<feature type="compositionally biased region" description="Polar residues" evidence="1">
    <location>
        <begin position="1"/>
        <end position="19"/>
    </location>
</feature>
<name>A0AAV9WIN9_9PEZI</name>
<evidence type="ECO:0000256" key="1">
    <source>
        <dbReference type="SAM" id="MobiDB-lite"/>
    </source>
</evidence>
<proteinExistence type="predicted"/>
<feature type="compositionally biased region" description="Acidic residues" evidence="1">
    <location>
        <begin position="138"/>
        <end position="152"/>
    </location>
</feature>
<sequence length="500" mass="53473">MAPPKKSQTCKGCTSSQPNLRLRPGAQSTPSLNSRSPKRGGTGQKVSGASNRPALKPVQSTNNIPNNRRIELASTPPSAEAENTIEPRIQTLLRLADCSIDEIFRDFAPSQSETPPQRWAKLYQEATGYSSVVRWYDGPDDESGGDSDDDSSDPPLLSREEPLSDTEIDDKKGKRPVTGKNSPAHALKYPNDQPGEAGPSTLQASSSEATPSAPRQDNKAGDSSDEEEDPDAITPAPYMPDVPADEFGKPVDMVQNPPPNEYTKAFPASKRMPIPKTIRDKPFAYPGAHPHKMKFKECGHMSHVDVVCEETNPGICKQNQQLTLEGRCDLCRVAIAAEASLSRGYKIRRSIRGVGSWINRTARSIARRGRRKPIPKEMRTETSVTDPTASSNQQKGTGSSAAAGPIGTQRSHGHSASGTSKPGSTVGKASHSSDGPSRETPIFEGRGPAPGTAGLPLPNQPMTPEEQARLRRLRGPTGSSVGAGGADPTLHFDTESDNGP</sequence>
<dbReference type="EMBL" id="JAVHJL010000002">
    <property type="protein sequence ID" value="KAK6509373.1"/>
    <property type="molecule type" value="Genomic_DNA"/>
</dbReference>
<evidence type="ECO:0000313" key="2">
    <source>
        <dbReference type="EMBL" id="KAK6509373.1"/>
    </source>
</evidence>
<comment type="caution">
    <text evidence="2">The sequence shown here is derived from an EMBL/GenBank/DDBJ whole genome shotgun (WGS) entry which is preliminary data.</text>
</comment>
<feature type="compositionally biased region" description="Polar residues" evidence="1">
    <location>
        <begin position="408"/>
        <end position="423"/>
    </location>
</feature>
<evidence type="ECO:0000313" key="3">
    <source>
        <dbReference type="Proteomes" id="UP001370758"/>
    </source>
</evidence>
<reference evidence="2 3" key="1">
    <citation type="submission" date="2023-08" db="EMBL/GenBank/DDBJ databases">
        <authorList>
            <person name="Palmer J.M."/>
        </authorList>
    </citation>
    <scope>NUCLEOTIDE SEQUENCE [LARGE SCALE GENOMIC DNA]</scope>
    <source>
        <strain evidence="2 3">TWF481</strain>
    </source>
</reference>
<keyword evidence="3" id="KW-1185">Reference proteome</keyword>
<accession>A0AAV9WIN9</accession>
<feature type="compositionally biased region" description="Polar residues" evidence="1">
    <location>
        <begin position="200"/>
        <end position="215"/>
    </location>
</feature>
<organism evidence="2 3">
    <name type="scientific">Arthrobotrys musiformis</name>
    <dbReference type="NCBI Taxonomy" id="47236"/>
    <lineage>
        <taxon>Eukaryota</taxon>
        <taxon>Fungi</taxon>
        <taxon>Dikarya</taxon>
        <taxon>Ascomycota</taxon>
        <taxon>Pezizomycotina</taxon>
        <taxon>Orbiliomycetes</taxon>
        <taxon>Orbiliales</taxon>
        <taxon>Orbiliaceae</taxon>
        <taxon>Arthrobotrys</taxon>
    </lineage>
</organism>